<accession>A0A091L5B2</accession>
<evidence type="ECO:0000256" key="1">
    <source>
        <dbReference type="SAM" id="MobiDB-lite"/>
    </source>
</evidence>
<dbReference type="PANTHER" id="PTHR44329:SF6">
    <property type="entry name" value="RECEPTOR-INTERACTING SERINE_THREONINE-PROTEIN KINASE 1"/>
    <property type="match status" value="1"/>
</dbReference>
<dbReference type="InterPro" id="IPR037934">
    <property type="entry name" value="RIP1_Death"/>
</dbReference>
<dbReference type="PROSITE" id="PS00108">
    <property type="entry name" value="PROTEIN_KINASE_ST"/>
    <property type="match status" value="1"/>
</dbReference>
<evidence type="ECO:0000313" key="4">
    <source>
        <dbReference type="EMBL" id="KFP50370.1"/>
    </source>
</evidence>
<dbReference type="GO" id="GO:0071345">
    <property type="term" value="P:cellular response to cytokine stimulus"/>
    <property type="evidence" value="ECO:0007669"/>
    <property type="project" value="UniProtKB-ARBA"/>
</dbReference>
<dbReference type="Gene3D" id="1.10.533.10">
    <property type="entry name" value="Death Domain, Fas"/>
    <property type="match status" value="1"/>
</dbReference>
<keyword evidence="4" id="KW-0418">Kinase</keyword>
<dbReference type="GO" id="GO:0004706">
    <property type="term" value="F:JUN kinase kinase kinase activity"/>
    <property type="evidence" value="ECO:0007669"/>
    <property type="project" value="TreeGrafter"/>
</dbReference>
<dbReference type="PROSITE" id="PS50011">
    <property type="entry name" value="PROTEIN_KINASE_DOM"/>
    <property type="match status" value="1"/>
</dbReference>
<dbReference type="InterPro" id="IPR025735">
    <property type="entry name" value="RHIM"/>
</dbReference>
<dbReference type="GO" id="GO:0009893">
    <property type="term" value="P:positive regulation of metabolic process"/>
    <property type="evidence" value="ECO:0007669"/>
    <property type="project" value="UniProtKB-ARBA"/>
</dbReference>
<organism evidence="4 5">
    <name type="scientific">Cathartes aura</name>
    <name type="common">Turkey vulture</name>
    <name type="synonym">Vultur aura</name>
    <dbReference type="NCBI Taxonomy" id="43455"/>
    <lineage>
        <taxon>Eukaryota</taxon>
        <taxon>Metazoa</taxon>
        <taxon>Chordata</taxon>
        <taxon>Craniata</taxon>
        <taxon>Vertebrata</taxon>
        <taxon>Euteleostomi</taxon>
        <taxon>Archelosauria</taxon>
        <taxon>Archosauria</taxon>
        <taxon>Dinosauria</taxon>
        <taxon>Saurischia</taxon>
        <taxon>Theropoda</taxon>
        <taxon>Coelurosauria</taxon>
        <taxon>Aves</taxon>
        <taxon>Neognathae</taxon>
        <taxon>Neoaves</taxon>
        <taxon>Telluraves</taxon>
        <taxon>Accipitrimorphae</taxon>
        <taxon>Accipitriformes</taxon>
        <taxon>Cathartidae</taxon>
        <taxon>Cathartes</taxon>
    </lineage>
</organism>
<dbReference type="SMART" id="SM00220">
    <property type="entry name" value="S_TKc"/>
    <property type="match status" value="1"/>
</dbReference>
<dbReference type="GO" id="GO:0043123">
    <property type="term" value="P:positive regulation of canonical NF-kappaB signal transduction"/>
    <property type="evidence" value="ECO:0007669"/>
    <property type="project" value="UniProtKB-ARBA"/>
</dbReference>
<dbReference type="Pfam" id="PF12721">
    <property type="entry name" value="RHIM"/>
    <property type="match status" value="1"/>
</dbReference>
<dbReference type="GO" id="GO:0031349">
    <property type="term" value="P:positive regulation of defense response"/>
    <property type="evidence" value="ECO:0007669"/>
    <property type="project" value="UniProtKB-ARBA"/>
</dbReference>
<gene>
    <name evidence="4" type="ORF">N323_03830</name>
</gene>
<evidence type="ECO:0000313" key="5">
    <source>
        <dbReference type="Proteomes" id="UP000053745"/>
    </source>
</evidence>
<feature type="domain" description="Protein kinase" evidence="2">
    <location>
        <begin position="14"/>
        <end position="285"/>
    </location>
</feature>
<protein>
    <submittedName>
        <fullName evidence="4">Receptor-interacting serine/threonine-protein kinase 1</fullName>
    </submittedName>
</protein>
<dbReference type="Proteomes" id="UP000053745">
    <property type="component" value="Unassembled WGS sequence"/>
</dbReference>
<dbReference type="AlphaFoldDB" id="A0A091L5B2"/>
<dbReference type="GO" id="GO:0005524">
    <property type="term" value="F:ATP binding"/>
    <property type="evidence" value="ECO:0007669"/>
    <property type="project" value="InterPro"/>
</dbReference>
<dbReference type="InterPro" id="IPR011009">
    <property type="entry name" value="Kinase-like_dom_sf"/>
</dbReference>
<feature type="non-terminal residue" evidence="4">
    <location>
        <position position="1"/>
    </location>
</feature>
<sequence>NMSLEDIYMNTHDLLEKKQLDAGGFGTISLCFHKKHGYVVLKKVYTGPQRTEYNASLLEEGRIMRRLQHDRVVKLLGIILEDGNYSLVMEYVDRGNMMKVLQKLSLPLSVKGRFVLEITEGMLYLHEQGCIHKDLKPENILVDTDFHIKIADLGVASFKNWSRLTQEETVRQKQIKSACQNSAGTLFYIAPEHLRCLNIKPVEKSDVYSFGIVIWAIFANKEPYEYGINEAQICFGIMNGSRPDIKEITDKCPVEIIDLMKQCWEQESEKRPTFAEISQRYKPFYYQNLGKNIEDDLKELKKMWPESNELLNRMQSLQIDAVAEDTNNGQVDQPNSLHSSQGPTTSQVNEALFAASPENQPVESCETSFTPADNLERKLQREYNYHVFGSWMDKAVPPVVYTPEMREEERRRRVSYDPFAKPSPTPQSELYPRAEKTGSNTNPYFWPQPAATTPKQGNADIFYGPNPNSLVTGNTEGLYGLCSASTFSLSKPPVPESGPNLQSQTSANWYPKNADTDMEDTIKYNISNSSGIQIGSYNHMKIEEHNQHISTSPVATEATYMHYEAMGIFDNTTILTEKHLNLVREKLAKQWKHCARKLGFCDPEIDEIDHDYERDGLKEKVHQMLLKWAMREGSKGATVGKLAKALFGCQRLDLLTSLMQINEE</sequence>
<feature type="region of interest" description="Disordered" evidence="1">
    <location>
        <begin position="406"/>
        <end position="439"/>
    </location>
</feature>
<name>A0A091L5B2_CATAU</name>
<dbReference type="InterPro" id="IPR051681">
    <property type="entry name" value="Ser/Thr_Kinases-Pseudokinases"/>
</dbReference>
<dbReference type="PANTHER" id="PTHR44329">
    <property type="entry name" value="SERINE/THREONINE-PROTEIN KINASE TNNI3K-RELATED"/>
    <property type="match status" value="1"/>
</dbReference>
<dbReference type="Gene3D" id="1.10.510.10">
    <property type="entry name" value="Transferase(Phosphotransferase) domain 1"/>
    <property type="match status" value="1"/>
</dbReference>
<feature type="domain" description="Death" evidence="3">
    <location>
        <begin position="576"/>
        <end position="662"/>
    </location>
</feature>
<dbReference type="SUPFAM" id="SSF56112">
    <property type="entry name" value="Protein kinase-like (PK-like)"/>
    <property type="match status" value="1"/>
</dbReference>
<dbReference type="PROSITE" id="PS50017">
    <property type="entry name" value="DEATH_DOMAIN"/>
    <property type="match status" value="1"/>
</dbReference>
<keyword evidence="5" id="KW-1185">Reference proteome</keyword>
<reference evidence="4 5" key="1">
    <citation type="submission" date="2014-04" db="EMBL/GenBank/DDBJ databases">
        <title>Genome evolution of avian class.</title>
        <authorList>
            <person name="Zhang G."/>
            <person name="Li C."/>
        </authorList>
    </citation>
    <scope>NUCLEOTIDE SEQUENCE [LARGE SCALE GENOMIC DNA]</scope>
    <source>
        <strain evidence="4">BGI_N323</strain>
    </source>
</reference>
<keyword evidence="4" id="KW-0675">Receptor</keyword>
<proteinExistence type="predicted"/>
<dbReference type="InterPro" id="IPR000488">
    <property type="entry name" value="Death_dom"/>
</dbReference>
<dbReference type="SUPFAM" id="SSF47986">
    <property type="entry name" value="DEATH domain"/>
    <property type="match status" value="1"/>
</dbReference>
<dbReference type="InterPro" id="IPR011029">
    <property type="entry name" value="DEATH-like_dom_sf"/>
</dbReference>
<dbReference type="CDD" id="cd08777">
    <property type="entry name" value="Death_RIP1"/>
    <property type="match status" value="1"/>
</dbReference>
<evidence type="ECO:0000259" key="3">
    <source>
        <dbReference type="PROSITE" id="PS50017"/>
    </source>
</evidence>
<dbReference type="Pfam" id="PF07714">
    <property type="entry name" value="PK_Tyr_Ser-Thr"/>
    <property type="match status" value="1"/>
</dbReference>
<feature type="non-terminal residue" evidence="4">
    <location>
        <position position="664"/>
    </location>
</feature>
<dbReference type="PRINTS" id="PR00109">
    <property type="entry name" value="TYRKINASE"/>
</dbReference>
<dbReference type="InterPro" id="IPR000719">
    <property type="entry name" value="Prot_kinase_dom"/>
</dbReference>
<dbReference type="InterPro" id="IPR001245">
    <property type="entry name" value="Ser-Thr/Tyr_kinase_cat_dom"/>
</dbReference>
<evidence type="ECO:0000259" key="2">
    <source>
        <dbReference type="PROSITE" id="PS50011"/>
    </source>
</evidence>
<dbReference type="SMART" id="SM00005">
    <property type="entry name" value="DEATH"/>
    <property type="match status" value="1"/>
</dbReference>
<dbReference type="FunFam" id="1.10.510.10:FF:000472">
    <property type="entry name" value="Receptor interacting serine/threonine kinase 1"/>
    <property type="match status" value="1"/>
</dbReference>
<feature type="compositionally biased region" description="Basic and acidic residues" evidence="1">
    <location>
        <begin position="406"/>
        <end position="415"/>
    </location>
</feature>
<dbReference type="OrthoDB" id="535509at2759"/>
<dbReference type="EMBL" id="KL295611">
    <property type="protein sequence ID" value="KFP50370.1"/>
    <property type="molecule type" value="Genomic_DNA"/>
</dbReference>
<dbReference type="Pfam" id="PF00531">
    <property type="entry name" value="Death"/>
    <property type="match status" value="1"/>
</dbReference>
<dbReference type="InterPro" id="IPR008271">
    <property type="entry name" value="Ser/Thr_kinase_AS"/>
</dbReference>
<keyword evidence="4" id="KW-0808">Transferase</keyword>